<gene>
    <name evidence="1" type="ORF">PYW08_006708</name>
</gene>
<evidence type="ECO:0000313" key="2">
    <source>
        <dbReference type="Proteomes" id="UP001231649"/>
    </source>
</evidence>
<accession>A0ACC2RBB8</accession>
<organism evidence="1 2">
    <name type="scientific">Mythimna loreyi</name>
    <dbReference type="NCBI Taxonomy" id="667449"/>
    <lineage>
        <taxon>Eukaryota</taxon>
        <taxon>Metazoa</taxon>
        <taxon>Ecdysozoa</taxon>
        <taxon>Arthropoda</taxon>
        <taxon>Hexapoda</taxon>
        <taxon>Insecta</taxon>
        <taxon>Pterygota</taxon>
        <taxon>Neoptera</taxon>
        <taxon>Endopterygota</taxon>
        <taxon>Lepidoptera</taxon>
        <taxon>Glossata</taxon>
        <taxon>Ditrysia</taxon>
        <taxon>Noctuoidea</taxon>
        <taxon>Noctuidae</taxon>
        <taxon>Noctuinae</taxon>
        <taxon>Hadenini</taxon>
        <taxon>Mythimna</taxon>
    </lineage>
</organism>
<reference evidence="1" key="1">
    <citation type="submission" date="2023-03" db="EMBL/GenBank/DDBJ databases">
        <title>Chromosome-level genomes of two armyworms, Mythimna separata and Mythimna loreyi, provide insights into the biosynthesis and reception of sex pheromones.</title>
        <authorList>
            <person name="Zhao H."/>
        </authorList>
    </citation>
    <scope>NUCLEOTIDE SEQUENCE</scope>
    <source>
        <strain evidence="1">BeijingLab</strain>
    </source>
</reference>
<sequence>MNMFLKTEILKAISFRNPVKLPFSYWVLVFLRFVLTILPQRGYIHPDEFFQNVEVIAGDLFAIDISRTWEFNPKFPIRNIFIPKMILCPPLYFIRLVNPYAKHYLNVDLKTPFYLVVIPRLFICFLSLINDYCLYRICVLYGQNFRNRLKIFASSYVVIVYCCRSFSNTFEMIFFSILLLIVAECMSLSDKVIYHNEFLKEKYEQAATAVEKVKIFKLSTHLPSHSLNKVIVLSTVVVIGIFNRPTFVGFAFPPVFFWLHRGLGSKVVGFKDFHYRIFTFMLCGVPTALLLILVDSGYYGYITMADVESLKVSWDSWVVTPLNFLRYNSDMRNLTQHGLHPRWLHLAVNVPLLFNVLGILAVVTLAIHTYRFVRGQYSKLPRIQSITGLMLFSLVIPIAVLSLFPHQEARFIIPVLIPLIYLFGNHLHTNESDGPKTRRFKTTFRYTWYALNALLTIFFGFIHQGGIYPFANSLFHEIKNNYGVHTHVITTHSYSIPTFLLQLESTTKVYKDKKTGHKYRVAPTTFLYKYGSMPMQHLFVKVDDVLTNAEMLLHDYKKKYRFYVASPCSLDQDIRMAAAKYHYFELREEISYYPHFCTEAFPKFPSSHDQFCIENNSKVRTNESRAVDLNMLQRISCFLKKFCLRIYRVEPNTKYRI</sequence>
<dbReference type="EMBL" id="CM056778">
    <property type="protein sequence ID" value="KAJ8736052.1"/>
    <property type="molecule type" value="Genomic_DNA"/>
</dbReference>
<evidence type="ECO:0000313" key="1">
    <source>
        <dbReference type="EMBL" id="KAJ8736052.1"/>
    </source>
</evidence>
<dbReference type="Proteomes" id="UP001231649">
    <property type="component" value="Chromosome 2"/>
</dbReference>
<name>A0ACC2RBB8_9NEOP</name>
<protein>
    <submittedName>
        <fullName evidence="1">Uncharacterized protein</fullName>
    </submittedName>
</protein>
<comment type="caution">
    <text evidence="1">The sequence shown here is derived from an EMBL/GenBank/DDBJ whole genome shotgun (WGS) entry which is preliminary data.</text>
</comment>
<keyword evidence="2" id="KW-1185">Reference proteome</keyword>
<proteinExistence type="predicted"/>